<dbReference type="GO" id="GO:0006352">
    <property type="term" value="P:DNA-templated transcription initiation"/>
    <property type="evidence" value="ECO:0007669"/>
    <property type="project" value="InterPro"/>
</dbReference>
<organism evidence="2">
    <name type="scientific">hydrothermal vent metagenome</name>
    <dbReference type="NCBI Taxonomy" id="652676"/>
    <lineage>
        <taxon>unclassified sequences</taxon>
        <taxon>metagenomes</taxon>
        <taxon>ecological metagenomes</taxon>
    </lineage>
</organism>
<protein>
    <recommendedName>
        <fullName evidence="1">RNA polymerase sigma-70 region 4 domain-containing protein</fullName>
    </recommendedName>
</protein>
<gene>
    <name evidence="2" type="ORF">MNBD_ALPHA03-1881</name>
</gene>
<dbReference type="SUPFAM" id="SSF88659">
    <property type="entry name" value="Sigma3 and sigma4 domains of RNA polymerase sigma factors"/>
    <property type="match status" value="1"/>
</dbReference>
<dbReference type="InterPro" id="IPR007630">
    <property type="entry name" value="RNA_pol_sigma70_r4"/>
</dbReference>
<feature type="domain" description="RNA polymerase sigma-70 region 4" evidence="1">
    <location>
        <begin position="2"/>
        <end position="41"/>
    </location>
</feature>
<dbReference type="InterPro" id="IPR013324">
    <property type="entry name" value="RNA_pol_sigma_r3/r4-like"/>
</dbReference>
<dbReference type="AlphaFoldDB" id="A0A3B1BK87"/>
<evidence type="ECO:0000313" key="2">
    <source>
        <dbReference type="EMBL" id="VAX06625.1"/>
    </source>
</evidence>
<dbReference type="EMBL" id="UOFW01000171">
    <property type="protein sequence ID" value="VAX06625.1"/>
    <property type="molecule type" value="Genomic_DNA"/>
</dbReference>
<name>A0A3B1BK87_9ZZZZ</name>
<dbReference type="Pfam" id="PF04545">
    <property type="entry name" value="Sigma70_r4"/>
    <property type="match status" value="1"/>
</dbReference>
<reference evidence="2" key="1">
    <citation type="submission" date="2018-06" db="EMBL/GenBank/DDBJ databases">
        <authorList>
            <person name="Zhirakovskaya E."/>
        </authorList>
    </citation>
    <scope>NUCLEOTIDE SEQUENCE</scope>
</reference>
<dbReference type="GO" id="GO:0003700">
    <property type="term" value="F:DNA-binding transcription factor activity"/>
    <property type="evidence" value="ECO:0007669"/>
    <property type="project" value="InterPro"/>
</dbReference>
<sequence length="146" mass="15965">MNERYQKSVELRDAGKTFKEIGVELNVSSGRAAQIYNKAMRLKRTEKSPPEWTHGLQTKVASSLLMSGYTSKEEVIEGLESGDIGLVRGTSKGKIFGIGRHAIADISIWAGVSTPEKKAINDAIILLKSHGYSIKEPDNVPKKAPI</sequence>
<proteinExistence type="predicted"/>
<evidence type="ECO:0000259" key="1">
    <source>
        <dbReference type="Pfam" id="PF04545"/>
    </source>
</evidence>
<accession>A0A3B1BK87</accession>